<gene>
    <name evidence="1" type="ORF">EUGRSUZ_A00742</name>
</gene>
<dbReference type="Gramene" id="KCW88356">
    <property type="protein sequence ID" value="KCW88356"/>
    <property type="gene ID" value="EUGRSUZ_A00742"/>
</dbReference>
<evidence type="ECO:0000313" key="1">
    <source>
        <dbReference type="EMBL" id="KCW88356.1"/>
    </source>
</evidence>
<name>A0A059DD76_EUCGR</name>
<proteinExistence type="predicted"/>
<dbReference type="AlphaFoldDB" id="A0A059DD76"/>
<reference evidence="1" key="1">
    <citation type="submission" date="2013-07" db="EMBL/GenBank/DDBJ databases">
        <title>The genome of Eucalyptus grandis.</title>
        <authorList>
            <person name="Schmutz J."/>
            <person name="Hayes R."/>
            <person name="Myburg A."/>
            <person name="Tuskan G."/>
            <person name="Grattapaglia D."/>
            <person name="Rokhsar D.S."/>
        </authorList>
    </citation>
    <scope>NUCLEOTIDE SEQUENCE</scope>
    <source>
        <tissue evidence="1">Leaf extractions</tissue>
    </source>
</reference>
<dbReference type="InParanoid" id="A0A059DD76"/>
<sequence length="106" mass="12129">MTVLSILAKIEAKEIIKLLLKLKPDALAHGSSQRRISKSEIKTIIATTLALLQWASPWTSFCKQENGQQRAELILLLYMQNFQFILLLDRFFLLSSIDHIGHDIHT</sequence>
<organism evidence="1">
    <name type="scientific">Eucalyptus grandis</name>
    <name type="common">Flooded gum</name>
    <dbReference type="NCBI Taxonomy" id="71139"/>
    <lineage>
        <taxon>Eukaryota</taxon>
        <taxon>Viridiplantae</taxon>
        <taxon>Streptophyta</taxon>
        <taxon>Embryophyta</taxon>
        <taxon>Tracheophyta</taxon>
        <taxon>Spermatophyta</taxon>
        <taxon>Magnoliopsida</taxon>
        <taxon>eudicotyledons</taxon>
        <taxon>Gunneridae</taxon>
        <taxon>Pentapetalae</taxon>
        <taxon>rosids</taxon>
        <taxon>malvids</taxon>
        <taxon>Myrtales</taxon>
        <taxon>Myrtaceae</taxon>
        <taxon>Myrtoideae</taxon>
        <taxon>Eucalypteae</taxon>
        <taxon>Eucalyptus</taxon>
    </lineage>
</organism>
<accession>A0A059DD76</accession>
<dbReference type="EMBL" id="KK198753">
    <property type="protein sequence ID" value="KCW88356.1"/>
    <property type="molecule type" value="Genomic_DNA"/>
</dbReference>
<protein>
    <submittedName>
        <fullName evidence="1">Uncharacterized protein</fullName>
    </submittedName>
</protein>